<feature type="region of interest" description="Disordered" evidence="1">
    <location>
        <begin position="1"/>
        <end position="33"/>
    </location>
</feature>
<feature type="compositionally biased region" description="Basic and acidic residues" evidence="1">
    <location>
        <begin position="1"/>
        <end position="15"/>
    </location>
</feature>
<protein>
    <submittedName>
        <fullName evidence="2">RCG59153</fullName>
    </submittedName>
</protein>
<dbReference type="EMBL" id="CH474053">
    <property type="protein sequence ID" value="EDL87164.1"/>
    <property type="molecule type" value="Genomic_DNA"/>
</dbReference>
<sequence>MSARQRSADRAEAERPTGPPIPPPSQAHSLPQP</sequence>
<dbReference type="Proteomes" id="UP000234681">
    <property type="component" value="Chromosome 16"/>
</dbReference>
<evidence type="ECO:0000256" key="1">
    <source>
        <dbReference type="SAM" id="MobiDB-lite"/>
    </source>
</evidence>
<evidence type="ECO:0000313" key="2">
    <source>
        <dbReference type="EMBL" id="EDL87164.1"/>
    </source>
</evidence>
<organism evidence="2 3">
    <name type="scientific">Rattus norvegicus</name>
    <name type="common">Rat</name>
    <dbReference type="NCBI Taxonomy" id="10116"/>
    <lineage>
        <taxon>Eukaryota</taxon>
        <taxon>Metazoa</taxon>
        <taxon>Chordata</taxon>
        <taxon>Craniata</taxon>
        <taxon>Vertebrata</taxon>
        <taxon>Euteleostomi</taxon>
        <taxon>Mammalia</taxon>
        <taxon>Eutheria</taxon>
        <taxon>Euarchontoglires</taxon>
        <taxon>Glires</taxon>
        <taxon>Rodentia</taxon>
        <taxon>Myomorpha</taxon>
        <taxon>Muroidea</taxon>
        <taxon>Muridae</taxon>
        <taxon>Murinae</taxon>
        <taxon>Rattus</taxon>
    </lineage>
</organism>
<reference evidence="2 3" key="1">
    <citation type="submission" date="2005-09" db="EMBL/GenBank/DDBJ databases">
        <authorList>
            <person name="Mural R.J."/>
            <person name="Li P.W."/>
            <person name="Adams M.D."/>
            <person name="Amanatides P.G."/>
            <person name="Baden-Tillson H."/>
            <person name="Barnstead M."/>
            <person name="Chin S.H."/>
            <person name="Dew I."/>
            <person name="Evans C.A."/>
            <person name="Ferriera S."/>
            <person name="Flanigan M."/>
            <person name="Fosler C."/>
            <person name="Glodek A."/>
            <person name="Gu Z."/>
            <person name="Holt R.A."/>
            <person name="Jennings D."/>
            <person name="Kraft C.L."/>
            <person name="Lu F."/>
            <person name="Nguyen T."/>
            <person name="Nusskern D.R."/>
            <person name="Pfannkoch C.M."/>
            <person name="Sitter C."/>
            <person name="Sutton G.G."/>
            <person name="Venter J.C."/>
            <person name="Wang Z."/>
            <person name="Woodage T."/>
            <person name="Zheng X.H."/>
            <person name="Zhong F."/>
        </authorList>
    </citation>
    <scope>NUCLEOTIDE SEQUENCE [LARGE SCALE GENOMIC DNA]</scope>
    <source>
        <strain>BN</strain>
        <strain evidence="3">Sprague-Dawley</strain>
    </source>
</reference>
<gene>
    <name evidence="2" type="ORF">rCG_59153</name>
</gene>
<name>A6KIV5_RAT</name>
<accession>A6KIV5</accession>
<feature type="non-terminal residue" evidence="2">
    <location>
        <position position="33"/>
    </location>
</feature>
<dbReference type="AlphaFoldDB" id="A6KIV5"/>
<evidence type="ECO:0000313" key="3">
    <source>
        <dbReference type="Proteomes" id="UP000234681"/>
    </source>
</evidence>
<proteinExistence type="predicted"/>